<evidence type="ECO:0000256" key="1">
    <source>
        <dbReference type="SAM" id="MobiDB-lite"/>
    </source>
</evidence>
<dbReference type="VEuPathDB" id="FungiDB:ATEG_09952"/>
<reference evidence="4" key="1">
    <citation type="submission" date="2005-09" db="EMBL/GenBank/DDBJ databases">
        <title>Annotation of the Aspergillus terreus NIH2624 genome.</title>
        <authorList>
            <person name="Birren B.W."/>
            <person name="Lander E.S."/>
            <person name="Galagan J.E."/>
            <person name="Nusbaum C."/>
            <person name="Devon K."/>
            <person name="Henn M."/>
            <person name="Ma L.-J."/>
            <person name="Jaffe D.B."/>
            <person name="Butler J."/>
            <person name="Alvarez P."/>
            <person name="Gnerre S."/>
            <person name="Grabherr M."/>
            <person name="Kleber M."/>
            <person name="Mauceli E.W."/>
            <person name="Brockman W."/>
            <person name="Rounsley S."/>
            <person name="Young S.K."/>
            <person name="LaButti K."/>
            <person name="Pushparaj V."/>
            <person name="DeCaprio D."/>
            <person name="Crawford M."/>
            <person name="Koehrsen M."/>
            <person name="Engels R."/>
            <person name="Montgomery P."/>
            <person name="Pearson M."/>
            <person name="Howarth C."/>
            <person name="Larson L."/>
            <person name="Luoma S."/>
            <person name="White J."/>
            <person name="Alvarado L."/>
            <person name="Kodira C.D."/>
            <person name="Zeng Q."/>
            <person name="Oleary S."/>
            <person name="Yandava C."/>
            <person name="Denning D.W."/>
            <person name="Nierman W.C."/>
            <person name="Milne T."/>
            <person name="Madden K."/>
        </authorList>
    </citation>
    <scope>NUCLEOTIDE SEQUENCE [LARGE SCALE GENOMIC DNA]</scope>
    <source>
        <strain evidence="4">NIH 2624 / FGSC A1156</strain>
    </source>
</reference>
<protein>
    <recommendedName>
        <fullName evidence="2">DDE-1 domain-containing protein</fullName>
    </recommendedName>
</protein>
<dbReference type="HOGENOM" id="CLU_013929_15_0_1"/>
<evidence type="ECO:0000313" key="4">
    <source>
        <dbReference type="Proteomes" id="UP000007963"/>
    </source>
</evidence>
<evidence type="ECO:0000259" key="2">
    <source>
        <dbReference type="Pfam" id="PF03184"/>
    </source>
</evidence>
<dbReference type="AlphaFoldDB" id="Q0C8N2"/>
<feature type="compositionally biased region" description="Polar residues" evidence="1">
    <location>
        <begin position="130"/>
        <end position="145"/>
    </location>
</feature>
<proteinExistence type="predicted"/>
<dbReference type="InterPro" id="IPR050863">
    <property type="entry name" value="CenT-Element_Derived"/>
</dbReference>
<feature type="domain" description="DDE-1" evidence="2">
    <location>
        <begin position="3"/>
        <end position="99"/>
    </location>
</feature>
<dbReference type="Pfam" id="PF03184">
    <property type="entry name" value="DDE_1"/>
    <property type="match status" value="1"/>
</dbReference>
<dbReference type="InterPro" id="IPR004875">
    <property type="entry name" value="DDE_SF_endonuclease_dom"/>
</dbReference>
<sequence length="214" mass="23901">MTGAKRLLILDGHSSHLTAEFDDFCKQNAIICLCMPAHASHLLQPLDVGVSSPLKKAYGKLLEDRMAAGNNSIDKEDFLSLYPDAHKQVFTSANICSGFRGAGLKPLNPEHVLLKLTFRLRTPTPAPSLAKSSNSSVFQTPQNTRQLDRKVRSLQNSLNRKRQLSSSPIAHIQHLEKAAQMAMQTQLLLEQEIRAIRAENGRQRQKKRQESVLK</sequence>
<name>Q0C8N2_ASPTN</name>
<dbReference type="EMBL" id="CH476608">
    <property type="protein sequence ID" value="EAU30143.1"/>
    <property type="molecule type" value="Genomic_DNA"/>
</dbReference>
<dbReference type="RefSeq" id="XP_001218574.1">
    <property type="nucleotide sequence ID" value="XM_001218573.1"/>
</dbReference>
<dbReference type="PANTHER" id="PTHR19303:SF62">
    <property type="entry name" value="HTH CENPB-TYPE DOMAIN-CONTAINING PROTEIN-RELATED"/>
    <property type="match status" value="1"/>
</dbReference>
<dbReference type="GO" id="GO:0003677">
    <property type="term" value="F:DNA binding"/>
    <property type="evidence" value="ECO:0007669"/>
    <property type="project" value="TreeGrafter"/>
</dbReference>
<dbReference type="PANTHER" id="PTHR19303">
    <property type="entry name" value="TRANSPOSON"/>
    <property type="match status" value="1"/>
</dbReference>
<dbReference type="OrthoDB" id="4510550at2759"/>
<dbReference type="eggNOG" id="ENOG502QR4T">
    <property type="taxonomic scope" value="Eukaryota"/>
</dbReference>
<feature type="region of interest" description="Disordered" evidence="1">
    <location>
        <begin position="125"/>
        <end position="149"/>
    </location>
</feature>
<dbReference type="GeneID" id="4354461"/>
<dbReference type="GO" id="GO:0005634">
    <property type="term" value="C:nucleus"/>
    <property type="evidence" value="ECO:0007669"/>
    <property type="project" value="TreeGrafter"/>
</dbReference>
<evidence type="ECO:0000313" key="3">
    <source>
        <dbReference type="EMBL" id="EAU30143.1"/>
    </source>
</evidence>
<dbReference type="OMA" id="HKQVFTS"/>
<dbReference type="Proteomes" id="UP000007963">
    <property type="component" value="Unassembled WGS sequence"/>
</dbReference>
<organism evidence="3 4">
    <name type="scientific">Aspergillus terreus (strain NIH 2624 / FGSC A1156)</name>
    <dbReference type="NCBI Taxonomy" id="341663"/>
    <lineage>
        <taxon>Eukaryota</taxon>
        <taxon>Fungi</taxon>
        <taxon>Dikarya</taxon>
        <taxon>Ascomycota</taxon>
        <taxon>Pezizomycotina</taxon>
        <taxon>Eurotiomycetes</taxon>
        <taxon>Eurotiomycetidae</taxon>
        <taxon>Eurotiales</taxon>
        <taxon>Aspergillaceae</taxon>
        <taxon>Aspergillus</taxon>
        <taxon>Aspergillus subgen. Circumdati</taxon>
    </lineage>
</organism>
<gene>
    <name evidence="3" type="ORF">ATEG_09952</name>
</gene>
<accession>Q0C8N2</accession>